<dbReference type="KEGG" id="pnd:Pla175_17830"/>
<dbReference type="RefSeq" id="WP_145283291.1">
    <property type="nucleotide sequence ID" value="NZ_CP036291.1"/>
</dbReference>
<gene>
    <name evidence="1" type="ORF">Pla175_17830</name>
</gene>
<evidence type="ECO:0000313" key="1">
    <source>
        <dbReference type="EMBL" id="QDU88407.1"/>
    </source>
</evidence>
<accession>A0A518DA88</accession>
<dbReference type="EMBL" id="CP036291">
    <property type="protein sequence ID" value="QDU88407.1"/>
    <property type="molecule type" value="Genomic_DNA"/>
</dbReference>
<keyword evidence="2" id="KW-1185">Reference proteome</keyword>
<evidence type="ECO:0000313" key="2">
    <source>
        <dbReference type="Proteomes" id="UP000317429"/>
    </source>
</evidence>
<dbReference type="AlphaFoldDB" id="A0A518DA88"/>
<proteinExistence type="predicted"/>
<sequence>MNPTTDPEFAAFQEALVVRDPFVLRDLPTSAQWEFTRRHPYYQTAWRLAPDVLQATVTGNLVDPLPASMILGMMSAIGVVTDINGLPSPETAFDDLDGPGAEWAHPSSVHPLMIRDLLCLLIATLPREDAVYAAMYLREAVLGDPVEGDDEHRTQQRFNQIQMARLRTSDGFKSLVDEPFFAIHLRASQRQIQKDLGKHIKRLREQKSIPERRVHVKKMNSLLATFDAIEGWEEGRYHLEKAMTIQDVAARAKESRSTVWNRYLEAFRLLTGHPYTFELWWKLLANLKIAQAEVDRTPENYGSLTRRRDLASRQVPVNESRLGGDNEMLRDLDSTESNAEFTELRMDLESLWEKGASDDEIAETLGYPVAFVQQCRSFFATSGDLDAV</sequence>
<organism evidence="1 2">
    <name type="scientific">Pirellulimonas nuda</name>
    <dbReference type="NCBI Taxonomy" id="2528009"/>
    <lineage>
        <taxon>Bacteria</taxon>
        <taxon>Pseudomonadati</taxon>
        <taxon>Planctomycetota</taxon>
        <taxon>Planctomycetia</taxon>
        <taxon>Pirellulales</taxon>
        <taxon>Lacipirellulaceae</taxon>
        <taxon>Pirellulimonas</taxon>
    </lineage>
</organism>
<name>A0A518DA88_9BACT</name>
<reference evidence="1 2" key="1">
    <citation type="submission" date="2019-02" db="EMBL/GenBank/DDBJ databases">
        <title>Deep-cultivation of Planctomycetes and their phenomic and genomic characterization uncovers novel biology.</title>
        <authorList>
            <person name="Wiegand S."/>
            <person name="Jogler M."/>
            <person name="Boedeker C."/>
            <person name="Pinto D."/>
            <person name="Vollmers J."/>
            <person name="Rivas-Marin E."/>
            <person name="Kohn T."/>
            <person name="Peeters S.H."/>
            <person name="Heuer A."/>
            <person name="Rast P."/>
            <person name="Oberbeckmann S."/>
            <person name="Bunk B."/>
            <person name="Jeske O."/>
            <person name="Meyerdierks A."/>
            <person name="Storesund J.E."/>
            <person name="Kallscheuer N."/>
            <person name="Luecker S."/>
            <person name="Lage O.M."/>
            <person name="Pohl T."/>
            <person name="Merkel B.J."/>
            <person name="Hornburger P."/>
            <person name="Mueller R.-W."/>
            <person name="Bruemmer F."/>
            <person name="Labrenz M."/>
            <person name="Spormann A.M."/>
            <person name="Op den Camp H."/>
            <person name="Overmann J."/>
            <person name="Amann R."/>
            <person name="Jetten M.S.M."/>
            <person name="Mascher T."/>
            <person name="Medema M.H."/>
            <person name="Devos D.P."/>
            <person name="Kaster A.-K."/>
            <person name="Ovreas L."/>
            <person name="Rohde M."/>
            <person name="Galperin M.Y."/>
            <person name="Jogler C."/>
        </authorList>
    </citation>
    <scope>NUCLEOTIDE SEQUENCE [LARGE SCALE GENOMIC DNA]</scope>
    <source>
        <strain evidence="1 2">Pla175</strain>
    </source>
</reference>
<dbReference type="OrthoDB" id="283153at2"/>
<protein>
    <submittedName>
        <fullName evidence="1">Uncharacterized protein</fullName>
    </submittedName>
</protein>
<dbReference type="Proteomes" id="UP000317429">
    <property type="component" value="Chromosome"/>
</dbReference>